<proteinExistence type="predicted"/>
<name>A0A1J5TGN1_9ZZZZ</name>
<dbReference type="EMBL" id="MLJW01000009">
    <property type="protein sequence ID" value="OIR15344.1"/>
    <property type="molecule type" value="Genomic_DNA"/>
</dbReference>
<evidence type="ECO:0000313" key="1">
    <source>
        <dbReference type="EMBL" id="OIR15344.1"/>
    </source>
</evidence>
<sequence length="90" mass="9915">MCASCKAGEITDSTGREHLLLGNWNSICRTLPASPIKRSTDDARKAICSNAPRRFVCLERLAEKPSPNCPLFFDEQSEGVNNVALVHAER</sequence>
<protein>
    <submittedName>
        <fullName evidence="1">Uncharacterized protein</fullName>
    </submittedName>
</protein>
<organism evidence="1">
    <name type="scientific">mine drainage metagenome</name>
    <dbReference type="NCBI Taxonomy" id="410659"/>
    <lineage>
        <taxon>unclassified sequences</taxon>
        <taxon>metagenomes</taxon>
        <taxon>ecological metagenomes</taxon>
    </lineage>
</organism>
<dbReference type="AlphaFoldDB" id="A0A1J5TGN1"/>
<accession>A0A1J5TGN1</accession>
<reference evidence="1" key="1">
    <citation type="submission" date="2016-10" db="EMBL/GenBank/DDBJ databases">
        <title>Sequence of Gallionella enrichment culture.</title>
        <authorList>
            <person name="Poehlein A."/>
            <person name="Muehling M."/>
            <person name="Daniel R."/>
        </authorList>
    </citation>
    <scope>NUCLEOTIDE SEQUENCE</scope>
</reference>
<comment type="caution">
    <text evidence="1">The sequence shown here is derived from an EMBL/GenBank/DDBJ whole genome shotgun (WGS) entry which is preliminary data.</text>
</comment>
<gene>
    <name evidence="1" type="ORF">GALL_36660</name>
</gene>